<dbReference type="Pfam" id="PF00589">
    <property type="entry name" value="Phage_integrase"/>
    <property type="match status" value="1"/>
</dbReference>
<keyword evidence="4" id="KW-0233">DNA recombination</keyword>
<evidence type="ECO:0000256" key="5">
    <source>
        <dbReference type="PROSITE-ProRule" id="PRU01248"/>
    </source>
</evidence>
<dbReference type="InterPro" id="IPR044068">
    <property type="entry name" value="CB"/>
</dbReference>
<sequence>MSVRKRLGTDKWCHDYFDGNGKRHQMLYRTQKEAKEAEAKVRMELKGNIHVADPNSITVKEAGASWLKACDKLERSTRDQYKGHLENHIYPNIGKTKLSKIGVPFVYAFLDKLREQGLSEPMVRAVRVSLGALLSSAQKQGLVVFNAVKEMGRDSKPKGDGRHKKRLKVGVDIPTTEEVKLIIDAAKEGRARIFLRTAALTGMRASELRGLAWDAIDFKKGQIEVSQRADAYGELGSPKSSSGIRTLPIGEKLIAELREWKLACTSRKLVFPSLPREVDSALQRDNVMNHANIIKDWLHPAQVSAGVTVNTGRLDDDGNPIVAPKYPGLHALRHYYASYCINSKEDKGLGLAPKTVQERLGHSSIVMTLDVYGHLFPKGDASVELAAAEATLY</sequence>
<feature type="domain" description="Core-binding (CB)" evidence="7">
    <location>
        <begin position="57"/>
        <end position="138"/>
    </location>
</feature>
<evidence type="ECO:0000256" key="3">
    <source>
        <dbReference type="ARBA" id="ARBA00023125"/>
    </source>
</evidence>
<dbReference type="InterPro" id="IPR013762">
    <property type="entry name" value="Integrase-like_cat_sf"/>
</dbReference>
<comment type="similarity">
    <text evidence="1">Belongs to the 'phage' integrase family.</text>
</comment>
<dbReference type="PROSITE" id="PS51900">
    <property type="entry name" value="CB"/>
    <property type="match status" value="1"/>
</dbReference>
<organism evidence="8 9">
    <name type="scientific">Mesorhizobium shangrilense</name>
    <dbReference type="NCBI Taxonomy" id="460060"/>
    <lineage>
        <taxon>Bacteria</taxon>
        <taxon>Pseudomonadati</taxon>
        <taxon>Pseudomonadota</taxon>
        <taxon>Alphaproteobacteria</taxon>
        <taxon>Hyphomicrobiales</taxon>
        <taxon>Phyllobacteriaceae</taxon>
        <taxon>Mesorhizobium</taxon>
    </lineage>
</organism>
<evidence type="ECO:0000259" key="7">
    <source>
        <dbReference type="PROSITE" id="PS51900"/>
    </source>
</evidence>
<dbReference type="SUPFAM" id="SSF56349">
    <property type="entry name" value="DNA breaking-rejoining enzymes"/>
    <property type="match status" value="1"/>
</dbReference>
<evidence type="ECO:0000256" key="2">
    <source>
        <dbReference type="ARBA" id="ARBA00022908"/>
    </source>
</evidence>
<evidence type="ECO:0000256" key="1">
    <source>
        <dbReference type="ARBA" id="ARBA00008857"/>
    </source>
</evidence>
<evidence type="ECO:0000259" key="6">
    <source>
        <dbReference type="PROSITE" id="PS51898"/>
    </source>
</evidence>
<protein>
    <submittedName>
        <fullName evidence="8">Tyrosine-type recombinase/integrase</fullName>
    </submittedName>
</protein>
<dbReference type="Proteomes" id="UP001548832">
    <property type="component" value="Unassembled WGS sequence"/>
</dbReference>
<dbReference type="PROSITE" id="PS51898">
    <property type="entry name" value="TYR_RECOMBINASE"/>
    <property type="match status" value="1"/>
</dbReference>
<dbReference type="RefSeq" id="WP_354459382.1">
    <property type="nucleotide sequence ID" value="NZ_JBEWSZ010000001.1"/>
</dbReference>
<dbReference type="InterPro" id="IPR010998">
    <property type="entry name" value="Integrase_recombinase_N"/>
</dbReference>
<dbReference type="Pfam" id="PF14659">
    <property type="entry name" value="Phage_int_SAM_3"/>
    <property type="match status" value="1"/>
</dbReference>
<dbReference type="EMBL" id="JBEWSZ010000001">
    <property type="protein sequence ID" value="MET2827352.1"/>
    <property type="molecule type" value="Genomic_DNA"/>
</dbReference>
<dbReference type="PANTHER" id="PTHR30349:SF64">
    <property type="entry name" value="PROPHAGE INTEGRASE INTD-RELATED"/>
    <property type="match status" value="1"/>
</dbReference>
<dbReference type="InterPro" id="IPR011010">
    <property type="entry name" value="DNA_brk_join_enz"/>
</dbReference>
<dbReference type="InterPro" id="IPR050090">
    <property type="entry name" value="Tyrosine_recombinase_XerCD"/>
</dbReference>
<dbReference type="PANTHER" id="PTHR30349">
    <property type="entry name" value="PHAGE INTEGRASE-RELATED"/>
    <property type="match status" value="1"/>
</dbReference>
<keyword evidence="2" id="KW-0229">DNA integration</keyword>
<feature type="domain" description="Tyr recombinase" evidence="6">
    <location>
        <begin position="169"/>
        <end position="385"/>
    </location>
</feature>
<dbReference type="Gene3D" id="1.10.443.10">
    <property type="entry name" value="Intergrase catalytic core"/>
    <property type="match status" value="1"/>
</dbReference>
<keyword evidence="9" id="KW-1185">Reference proteome</keyword>
<evidence type="ECO:0000256" key="4">
    <source>
        <dbReference type="ARBA" id="ARBA00023172"/>
    </source>
</evidence>
<evidence type="ECO:0000313" key="9">
    <source>
        <dbReference type="Proteomes" id="UP001548832"/>
    </source>
</evidence>
<dbReference type="InterPro" id="IPR004107">
    <property type="entry name" value="Integrase_SAM-like_N"/>
</dbReference>
<proteinExistence type="inferred from homology"/>
<comment type="caution">
    <text evidence="8">The sequence shown here is derived from an EMBL/GenBank/DDBJ whole genome shotgun (WGS) entry which is preliminary data.</text>
</comment>
<name>A0ABV2DBC2_9HYPH</name>
<accession>A0ABV2DBC2</accession>
<gene>
    <name evidence="8" type="ORF">ABVQ20_10240</name>
</gene>
<dbReference type="Gene3D" id="1.10.150.130">
    <property type="match status" value="1"/>
</dbReference>
<reference evidence="8 9" key="1">
    <citation type="submission" date="2024-06" db="EMBL/GenBank/DDBJ databases">
        <authorList>
            <person name="Kim D.-U."/>
        </authorList>
    </citation>
    <scope>NUCLEOTIDE SEQUENCE [LARGE SCALE GENOMIC DNA]</scope>
    <source>
        <strain evidence="8 9">KACC15460</strain>
    </source>
</reference>
<keyword evidence="3 5" id="KW-0238">DNA-binding</keyword>
<dbReference type="CDD" id="cd01189">
    <property type="entry name" value="INT_ICEBs1_C_like"/>
    <property type="match status" value="1"/>
</dbReference>
<dbReference type="InterPro" id="IPR002104">
    <property type="entry name" value="Integrase_catalytic"/>
</dbReference>
<evidence type="ECO:0000313" key="8">
    <source>
        <dbReference type="EMBL" id="MET2827352.1"/>
    </source>
</evidence>